<keyword evidence="1" id="KW-1185">Reference proteome</keyword>
<dbReference type="WBParaSite" id="ACRNAN_Path_311.g1199.t1">
    <property type="protein sequence ID" value="ACRNAN_Path_311.g1199.t1"/>
    <property type="gene ID" value="ACRNAN_Path_311.g1199"/>
</dbReference>
<evidence type="ECO:0000313" key="2">
    <source>
        <dbReference type="WBParaSite" id="ACRNAN_Path_311.g1199.t1"/>
    </source>
</evidence>
<sequence>NRTQKLKVKRFTLNSAHKDNVIGLNGKDFDQAMGRLFYCVSLQSNDVSKSSLANGKNCLEVKQGEVALTEFFLHELNLNFDDIVEIIQVSPVAPLEPSYVVVKISGGEVFRQNRQLVSLQKPIQFWPSHLKILAEEFLKKNMDKILTWNENQQLDVVIKEYTDLTTYKQLHYEVISIKEIDTGIIRPYEYVSTETRVICENVEDSGVLIAEKLARLEKNQNNLLNGPKFELCNLTPDICLQSYYKEKERLEKEQEIRQNLLVEYKKAKVGDALIRRPVFGTYQVASSSSALVNSFSNENMSNREDAMEED</sequence>
<organism evidence="1 2">
    <name type="scientific">Acrobeloides nanus</name>
    <dbReference type="NCBI Taxonomy" id="290746"/>
    <lineage>
        <taxon>Eukaryota</taxon>
        <taxon>Metazoa</taxon>
        <taxon>Ecdysozoa</taxon>
        <taxon>Nematoda</taxon>
        <taxon>Chromadorea</taxon>
        <taxon>Rhabditida</taxon>
        <taxon>Tylenchina</taxon>
        <taxon>Cephalobomorpha</taxon>
        <taxon>Cephaloboidea</taxon>
        <taxon>Cephalobidae</taxon>
        <taxon>Acrobeloides</taxon>
    </lineage>
</organism>
<name>A0A914C501_9BILA</name>
<dbReference type="AlphaFoldDB" id="A0A914C501"/>
<reference evidence="2" key="1">
    <citation type="submission" date="2022-11" db="UniProtKB">
        <authorList>
            <consortium name="WormBaseParasite"/>
        </authorList>
    </citation>
    <scope>IDENTIFICATION</scope>
</reference>
<dbReference type="Proteomes" id="UP000887540">
    <property type="component" value="Unplaced"/>
</dbReference>
<proteinExistence type="predicted"/>
<protein>
    <submittedName>
        <fullName evidence="2">Uncharacterized protein</fullName>
    </submittedName>
</protein>
<accession>A0A914C501</accession>
<evidence type="ECO:0000313" key="1">
    <source>
        <dbReference type="Proteomes" id="UP000887540"/>
    </source>
</evidence>